<dbReference type="Gene3D" id="1.20.1270.180">
    <property type="match status" value="1"/>
</dbReference>
<accession>A0A090QGE6</accession>
<dbReference type="EMBL" id="BBMN01000001">
    <property type="protein sequence ID" value="GAL02215.1"/>
    <property type="molecule type" value="Genomic_DNA"/>
</dbReference>
<dbReference type="STRING" id="754436.JCM19237_5108"/>
<dbReference type="InterPro" id="IPR009739">
    <property type="entry name" value="LprI-like_N"/>
</dbReference>
<comment type="caution">
    <text evidence="2">The sequence shown here is derived from an EMBL/GenBank/DDBJ whole genome shotgun (WGS) entry which is preliminary data.</text>
</comment>
<gene>
    <name evidence="2" type="ORF">JCM19237_5108</name>
</gene>
<dbReference type="Proteomes" id="UP000029227">
    <property type="component" value="Unassembled WGS sequence"/>
</dbReference>
<evidence type="ECO:0000313" key="3">
    <source>
        <dbReference type="Proteomes" id="UP000029227"/>
    </source>
</evidence>
<sequence>MDACTEKAVADEKIAVNAIVKYLVEINDPKYVRTLQASQALWEKAMYADCEFETVESSTGTGYFSILNNCLENKYRQRKAYLSWFVAHP</sequence>
<dbReference type="AlphaFoldDB" id="A0A090QGE6"/>
<reference evidence="2 3" key="1">
    <citation type="journal article" date="2014" name="Genome Announc.">
        <title>Draft Genome Sequences of Two Vibrionaceae Species, Vibrio ponticus C121 and Photobacterium aphoticum C119, Isolated as Coral Reef Microbiota.</title>
        <authorList>
            <person name="Al-saari N."/>
            <person name="Meirelles P.M."/>
            <person name="Mino S."/>
            <person name="Suda W."/>
            <person name="Oshima K."/>
            <person name="Hattori M."/>
            <person name="Ohkuma M."/>
            <person name="Thompson F.L."/>
            <person name="Gomez-Gil B."/>
            <person name="Sawabe T."/>
            <person name="Sawabe T."/>
        </authorList>
    </citation>
    <scope>NUCLEOTIDE SEQUENCE [LARGE SCALE GENOMIC DNA]</scope>
    <source>
        <strain evidence="2 3">JCM 19237</strain>
    </source>
</reference>
<organism evidence="2 3">
    <name type="scientific">Photobacterium aphoticum</name>
    <dbReference type="NCBI Taxonomy" id="754436"/>
    <lineage>
        <taxon>Bacteria</taxon>
        <taxon>Pseudomonadati</taxon>
        <taxon>Pseudomonadota</taxon>
        <taxon>Gammaproteobacteria</taxon>
        <taxon>Vibrionales</taxon>
        <taxon>Vibrionaceae</taxon>
        <taxon>Photobacterium</taxon>
    </lineage>
</organism>
<dbReference type="Pfam" id="PF07007">
    <property type="entry name" value="LprI"/>
    <property type="match status" value="1"/>
</dbReference>
<feature type="domain" description="Lysozyme inhibitor LprI-like N-terminal" evidence="1">
    <location>
        <begin position="1"/>
        <end position="82"/>
    </location>
</feature>
<proteinExistence type="predicted"/>
<evidence type="ECO:0000313" key="2">
    <source>
        <dbReference type="EMBL" id="GAL02215.1"/>
    </source>
</evidence>
<name>A0A090QGE6_9GAMM</name>
<protein>
    <recommendedName>
        <fullName evidence="1">Lysozyme inhibitor LprI-like N-terminal domain-containing protein</fullName>
    </recommendedName>
</protein>
<evidence type="ECO:0000259" key="1">
    <source>
        <dbReference type="Pfam" id="PF07007"/>
    </source>
</evidence>